<dbReference type="EMBL" id="AP027371">
    <property type="protein sequence ID" value="BDY13997.1"/>
    <property type="molecule type" value="Genomic_DNA"/>
</dbReference>
<evidence type="ECO:0000313" key="2">
    <source>
        <dbReference type="Proteomes" id="UP001321445"/>
    </source>
</evidence>
<proteinExistence type="predicted"/>
<name>A0ABN6WZZ2_9BACT</name>
<sequence>MNPVKTIAGFLLFTNDAVLDLLCEWRRGLLAANTFESRIMLYLLHPFHVGLMRTSGFLDRYALELPRERRARK</sequence>
<keyword evidence="1" id="KW-0614">Plasmid</keyword>
<accession>A0ABN6WZZ2</accession>
<dbReference type="Proteomes" id="UP001321445">
    <property type="component" value="Plasmid pISO32_1"/>
</dbReference>
<geneLocation type="plasmid" evidence="1 2">
    <name>pISO32_1</name>
</geneLocation>
<keyword evidence="2" id="KW-1185">Reference proteome</keyword>
<gene>
    <name evidence="1" type="ORF">HCR_23100</name>
</gene>
<reference evidence="1 2" key="1">
    <citation type="submission" date="2023-03" db="EMBL/GenBank/DDBJ databases">
        <title>Description of Hydrogenimonas sp. ISO32.</title>
        <authorList>
            <person name="Mino S."/>
            <person name="Fukazawa S."/>
            <person name="Sawabe T."/>
        </authorList>
    </citation>
    <scope>NUCLEOTIDE SEQUENCE [LARGE SCALE GENOMIC DNA]</scope>
    <source>
        <strain evidence="1 2">ISO32</strain>
        <plasmid evidence="1 2">pISO32_1</plasmid>
    </source>
</reference>
<protein>
    <submittedName>
        <fullName evidence="1">Uncharacterized protein</fullName>
    </submittedName>
</protein>
<evidence type="ECO:0000313" key="1">
    <source>
        <dbReference type="EMBL" id="BDY13997.1"/>
    </source>
</evidence>
<dbReference type="RefSeq" id="WP_286338060.1">
    <property type="nucleotide sequence ID" value="NZ_AP027371.1"/>
</dbReference>
<organism evidence="1 2">
    <name type="scientific">Hydrogenimonas cancrithermarum</name>
    <dbReference type="NCBI Taxonomy" id="2993563"/>
    <lineage>
        <taxon>Bacteria</taxon>
        <taxon>Pseudomonadati</taxon>
        <taxon>Campylobacterota</taxon>
        <taxon>Epsilonproteobacteria</taxon>
        <taxon>Campylobacterales</taxon>
        <taxon>Hydrogenimonadaceae</taxon>
        <taxon>Hydrogenimonas</taxon>
    </lineage>
</organism>